<dbReference type="RefSeq" id="WP_012899597.1">
    <property type="nucleotide sequence ID" value="NC_013665.1"/>
</dbReference>
<dbReference type="GeneID" id="8680880"/>
<gene>
    <name evidence="1" type="ordered locus">MCP_0846</name>
</gene>
<evidence type="ECO:0000313" key="1">
    <source>
        <dbReference type="EMBL" id="BAI60918.1"/>
    </source>
</evidence>
<dbReference type="EMBL" id="AP011532">
    <property type="protein sequence ID" value="BAI60918.1"/>
    <property type="molecule type" value="Genomic_DNA"/>
</dbReference>
<reference evidence="2" key="3">
    <citation type="journal article" date="2011" name="PLoS ONE">
        <title>Genome sequence of a mesophilic hydrogenotrophic methanogen Methanocella paludicola, the first cultivated representative of the order Methanocellales.</title>
        <authorList>
            <person name="Sakai S."/>
            <person name="Takaki Y."/>
            <person name="Shimamura S."/>
            <person name="Sekine M."/>
            <person name="Tajima T."/>
            <person name="Kosugi H."/>
            <person name="Ichikawa N."/>
            <person name="Tasumi E."/>
            <person name="Hiraki A.T."/>
            <person name="Shimizu A."/>
            <person name="Kato Y."/>
            <person name="Nishiko R."/>
            <person name="Mori K."/>
            <person name="Fujita N."/>
            <person name="Imachi H."/>
            <person name="Takai K."/>
        </authorList>
    </citation>
    <scope>NUCLEOTIDE SEQUENCE [LARGE SCALE GENOMIC DNA]</scope>
    <source>
        <strain evidence="2">DSM 17711 / JCM 13418 / NBRC 101707 / SANAE</strain>
    </source>
</reference>
<dbReference type="AlphaFoldDB" id="D1YWU6"/>
<dbReference type="eggNOG" id="arCOG11121">
    <property type="taxonomic scope" value="Archaea"/>
</dbReference>
<organism evidence="1 2">
    <name type="scientific">Methanocella paludicola (strain DSM 17711 / JCM 13418 / NBRC 101707 / SANAE)</name>
    <dbReference type="NCBI Taxonomy" id="304371"/>
    <lineage>
        <taxon>Archaea</taxon>
        <taxon>Methanobacteriati</taxon>
        <taxon>Methanobacteriota</taxon>
        <taxon>Stenosarchaea group</taxon>
        <taxon>Methanomicrobia</taxon>
        <taxon>Methanocellales</taxon>
        <taxon>Methanocellaceae</taxon>
        <taxon>Methanocella</taxon>
    </lineage>
</organism>
<name>D1YWU6_METPS</name>
<dbReference type="KEGG" id="mpd:MCP_0846"/>
<accession>D1YWU6</accession>
<sequence length="148" mass="15439">MRTKVIGIIAAMAVVLMAFGIPATANLVSTSFGFPVIVQSGTTSAFNQDTAFATDFETVDIDFGIFNDDTSLGATVGDVALDGVSVSGSSNVLPFGPVNLAFPSISQEVYQTQEVTHTDFAQTSEFAEFAYPFVGVGSVSLPGFGFGW</sequence>
<dbReference type="InParanoid" id="D1YWU6"/>
<evidence type="ECO:0000313" key="2">
    <source>
        <dbReference type="Proteomes" id="UP000001882"/>
    </source>
</evidence>
<keyword evidence="2" id="KW-1185">Reference proteome</keyword>
<reference evidence="1 2" key="2">
    <citation type="journal article" date="2008" name="Int. J. Syst. Evol. Microbiol.">
        <title>Methanocella paludicola gen. nov., sp. nov., a methane-producing archaeon, the first isolate of the lineage 'Rice Cluster I', and proposal of the new archaeal order Methanocellales ord. nov.</title>
        <authorList>
            <person name="Sakai S."/>
            <person name="Imachi H."/>
            <person name="Hanada S."/>
            <person name="Ohashi A."/>
            <person name="Harada H."/>
            <person name="Kamagata Y."/>
        </authorList>
    </citation>
    <scope>NUCLEOTIDE SEQUENCE [LARGE SCALE GENOMIC DNA]</scope>
    <source>
        <strain evidence="2">DSM 17711 / JCM 13418 / NBRC 101707 / SANAE</strain>
    </source>
</reference>
<dbReference type="STRING" id="304371.MCP_0846"/>
<protein>
    <submittedName>
        <fullName evidence="1">Uncharacterized protein</fullName>
    </submittedName>
</protein>
<reference evidence="1 2" key="1">
    <citation type="journal article" date="2007" name="Appl. Environ. Microbiol.">
        <title>Isolation of key methanogens for global methane emission from rice paddy fields: a novel isolate affiliated with the clone cluster rice cluster I.</title>
        <authorList>
            <person name="Sakai S."/>
            <person name="Imachi H."/>
            <person name="Sekiguchi Y."/>
            <person name="Ohashi A."/>
            <person name="Harada H."/>
            <person name="Kamagata Y."/>
        </authorList>
    </citation>
    <scope>NUCLEOTIDE SEQUENCE [LARGE SCALE GENOMIC DNA]</scope>
    <source>
        <strain evidence="2">DSM 17711 / JCM 13418 / NBRC 101707 / SANAE</strain>
    </source>
</reference>
<proteinExistence type="predicted"/>
<dbReference type="Proteomes" id="UP000001882">
    <property type="component" value="Chromosome"/>
</dbReference>